<dbReference type="PANTHER" id="PTHR24421:SF63">
    <property type="entry name" value="SENSOR HISTIDINE KINASE DESK"/>
    <property type="match status" value="1"/>
</dbReference>
<gene>
    <name evidence="6" type="primary">desK</name>
    <name evidence="6" type="ORF">GCM10012275_35130</name>
</gene>
<dbReference type="Pfam" id="PF07730">
    <property type="entry name" value="HisKA_3"/>
    <property type="match status" value="1"/>
</dbReference>
<keyword evidence="4" id="KW-1133">Transmembrane helix</keyword>
<keyword evidence="4" id="KW-0472">Membrane</keyword>
<dbReference type="GO" id="GO:0016020">
    <property type="term" value="C:membrane"/>
    <property type="evidence" value="ECO:0007669"/>
    <property type="project" value="InterPro"/>
</dbReference>
<keyword evidence="7" id="KW-1185">Reference proteome</keyword>
<comment type="caution">
    <text evidence="6">The sequence shown here is derived from an EMBL/GenBank/DDBJ whole genome shotgun (WGS) entry which is preliminary data.</text>
</comment>
<accession>A0A8J3CG78</accession>
<keyword evidence="3" id="KW-0902">Two-component regulatory system</keyword>
<feature type="transmembrane region" description="Helical" evidence="4">
    <location>
        <begin position="109"/>
        <end position="129"/>
    </location>
</feature>
<reference evidence="6" key="1">
    <citation type="journal article" date="2014" name="Int. J. Syst. Evol. Microbiol.">
        <title>Complete genome sequence of Corynebacterium casei LMG S-19264T (=DSM 44701T), isolated from a smear-ripened cheese.</title>
        <authorList>
            <consortium name="US DOE Joint Genome Institute (JGI-PGF)"/>
            <person name="Walter F."/>
            <person name="Albersmeier A."/>
            <person name="Kalinowski J."/>
            <person name="Ruckert C."/>
        </authorList>
    </citation>
    <scope>NUCLEOTIDE SEQUENCE</scope>
    <source>
        <strain evidence="6">CGMCC 4.5737</strain>
    </source>
</reference>
<dbReference type="AlphaFoldDB" id="A0A8J3CG78"/>
<dbReference type="InterPro" id="IPR036890">
    <property type="entry name" value="HATPase_C_sf"/>
</dbReference>
<keyword evidence="4" id="KW-0812">Transmembrane</keyword>
<proteinExistence type="predicted"/>
<evidence type="ECO:0000313" key="7">
    <source>
        <dbReference type="Proteomes" id="UP000637578"/>
    </source>
</evidence>
<reference evidence="6" key="2">
    <citation type="submission" date="2020-09" db="EMBL/GenBank/DDBJ databases">
        <authorList>
            <person name="Sun Q."/>
            <person name="Zhou Y."/>
        </authorList>
    </citation>
    <scope>NUCLEOTIDE SEQUENCE</scope>
    <source>
        <strain evidence="6">CGMCC 4.5737</strain>
    </source>
</reference>
<dbReference type="InterPro" id="IPR011712">
    <property type="entry name" value="Sig_transdc_His_kin_sub3_dim/P"/>
</dbReference>
<evidence type="ECO:0000256" key="2">
    <source>
        <dbReference type="ARBA" id="ARBA00022777"/>
    </source>
</evidence>
<sequence>MRGRWAPGRAWRTIAAAPFAIYLVGPVHQVLSEPYPTWLGAVVVLDAVLYAACWLTMLVLGPAAGHRARLVGSGTLLVLGLLLGVLLGPRFLLYLTFTVSVALMVLPRLISIPMTVGSVLVLLVSTAIVDGRPDVESALVLGAVAAATFGISALIWTNADLRAARDEIAELAVAQERARLSRDLHDVMGHSLTTIKLKAGLARRMLEDGVDPQRPVAELRAIEELAGNSLAEVRATVSGYRKPSLAAELVNAGAALRAAGIEAELPRSIDEVDPVVREAFAYVLREGVTNVIRHSGASRCRVALTRSSIEVADNGNGRPTGPGAGNGLLGLTERMAAVRGSLDVESVPGQGFRLRAAR</sequence>
<feature type="transmembrane region" description="Helical" evidence="4">
    <location>
        <begin position="76"/>
        <end position="97"/>
    </location>
</feature>
<keyword evidence="1" id="KW-0808">Transferase</keyword>
<evidence type="ECO:0000256" key="1">
    <source>
        <dbReference type="ARBA" id="ARBA00022679"/>
    </source>
</evidence>
<dbReference type="SUPFAM" id="SSF55874">
    <property type="entry name" value="ATPase domain of HSP90 chaperone/DNA topoisomerase II/histidine kinase"/>
    <property type="match status" value="1"/>
</dbReference>
<dbReference type="EMBL" id="BMMK01000016">
    <property type="protein sequence ID" value="GGM61055.1"/>
    <property type="molecule type" value="Genomic_DNA"/>
</dbReference>
<keyword evidence="2 6" id="KW-0418">Kinase</keyword>
<dbReference type="GO" id="GO:0046983">
    <property type="term" value="F:protein dimerization activity"/>
    <property type="evidence" value="ECO:0007669"/>
    <property type="project" value="InterPro"/>
</dbReference>
<feature type="transmembrane region" description="Helical" evidence="4">
    <location>
        <begin position="138"/>
        <end position="156"/>
    </location>
</feature>
<evidence type="ECO:0000259" key="5">
    <source>
        <dbReference type="Pfam" id="PF07730"/>
    </source>
</evidence>
<dbReference type="CDD" id="cd16917">
    <property type="entry name" value="HATPase_UhpB-NarQ-NarX-like"/>
    <property type="match status" value="1"/>
</dbReference>
<evidence type="ECO:0000313" key="6">
    <source>
        <dbReference type="EMBL" id="GGM61055.1"/>
    </source>
</evidence>
<evidence type="ECO:0000256" key="4">
    <source>
        <dbReference type="SAM" id="Phobius"/>
    </source>
</evidence>
<dbReference type="PANTHER" id="PTHR24421">
    <property type="entry name" value="NITRATE/NITRITE SENSOR PROTEIN NARX-RELATED"/>
    <property type="match status" value="1"/>
</dbReference>
<name>A0A8J3CG78_9PSEU</name>
<dbReference type="Gene3D" id="1.20.5.1930">
    <property type="match status" value="1"/>
</dbReference>
<feature type="domain" description="Signal transduction histidine kinase subgroup 3 dimerisation and phosphoacceptor" evidence="5">
    <location>
        <begin position="176"/>
        <end position="244"/>
    </location>
</feature>
<feature type="transmembrane region" description="Helical" evidence="4">
    <location>
        <begin position="42"/>
        <end position="64"/>
    </location>
</feature>
<dbReference type="GO" id="GO:0000155">
    <property type="term" value="F:phosphorelay sensor kinase activity"/>
    <property type="evidence" value="ECO:0007669"/>
    <property type="project" value="InterPro"/>
</dbReference>
<dbReference type="InterPro" id="IPR050482">
    <property type="entry name" value="Sensor_HK_TwoCompSys"/>
</dbReference>
<organism evidence="6 7">
    <name type="scientific">Longimycelium tulufanense</name>
    <dbReference type="NCBI Taxonomy" id="907463"/>
    <lineage>
        <taxon>Bacteria</taxon>
        <taxon>Bacillati</taxon>
        <taxon>Actinomycetota</taxon>
        <taxon>Actinomycetes</taxon>
        <taxon>Pseudonocardiales</taxon>
        <taxon>Pseudonocardiaceae</taxon>
        <taxon>Longimycelium</taxon>
    </lineage>
</organism>
<dbReference type="Proteomes" id="UP000637578">
    <property type="component" value="Unassembled WGS sequence"/>
</dbReference>
<dbReference type="Gene3D" id="3.30.565.10">
    <property type="entry name" value="Histidine kinase-like ATPase, C-terminal domain"/>
    <property type="match status" value="1"/>
</dbReference>
<evidence type="ECO:0000256" key="3">
    <source>
        <dbReference type="ARBA" id="ARBA00023012"/>
    </source>
</evidence>
<protein>
    <submittedName>
        <fullName evidence="6">Two-component sensor histidine kinase</fullName>
    </submittedName>
</protein>